<dbReference type="KEGG" id="err:DVR09_16255"/>
<keyword evidence="4" id="KW-1185">Reference proteome</keyword>
<dbReference type="InterPro" id="IPR024467">
    <property type="entry name" value="Xre/MbcA/ParS-like_toxin-bd"/>
</dbReference>
<feature type="domain" description="Antitoxin Xre-like helix-turn-helix" evidence="2">
    <location>
        <begin position="17"/>
        <end position="77"/>
    </location>
</feature>
<proteinExistence type="predicted"/>
<dbReference type="RefSeq" id="WP_115418318.1">
    <property type="nucleotide sequence ID" value="NZ_CP031358.1"/>
</dbReference>
<protein>
    <submittedName>
        <fullName evidence="3">DUF2384 domain-containing protein</fullName>
    </submittedName>
</protein>
<dbReference type="Pfam" id="PF09722">
    <property type="entry name" value="Xre_MbcA_ParS_C"/>
    <property type="match status" value="1"/>
</dbReference>
<feature type="domain" description="Antitoxin Xre/MbcA/ParS-like toxin-binding" evidence="1">
    <location>
        <begin position="92"/>
        <end position="134"/>
    </location>
</feature>
<dbReference type="Proteomes" id="UP000254508">
    <property type="component" value="Plasmid unnamed"/>
</dbReference>
<evidence type="ECO:0000313" key="3">
    <source>
        <dbReference type="EMBL" id="AXK44005.1"/>
    </source>
</evidence>
<evidence type="ECO:0000259" key="1">
    <source>
        <dbReference type="Pfam" id="PF09722"/>
    </source>
</evidence>
<dbReference type="Pfam" id="PF20432">
    <property type="entry name" value="Xre-like-HTH"/>
    <property type="match status" value="1"/>
</dbReference>
<keyword evidence="3" id="KW-0614">Plasmid</keyword>
<dbReference type="InterPro" id="IPR046847">
    <property type="entry name" value="Xre-like_HTH"/>
</dbReference>
<evidence type="ECO:0000313" key="4">
    <source>
        <dbReference type="Proteomes" id="UP000254508"/>
    </source>
</evidence>
<name>A0A345YJA3_9SPHN</name>
<gene>
    <name evidence="3" type="ORF">DVR09_16255</name>
</gene>
<dbReference type="GO" id="GO:0003677">
    <property type="term" value="F:DNA binding"/>
    <property type="evidence" value="ECO:0007669"/>
    <property type="project" value="InterPro"/>
</dbReference>
<organism evidence="3 4">
    <name type="scientific">Erythrobacter aureus</name>
    <dbReference type="NCBI Taxonomy" id="2182384"/>
    <lineage>
        <taxon>Bacteria</taxon>
        <taxon>Pseudomonadati</taxon>
        <taxon>Pseudomonadota</taxon>
        <taxon>Alphaproteobacteria</taxon>
        <taxon>Sphingomonadales</taxon>
        <taxon>Erythrobacteraceae</taxon>
        <taxon>Erythrobacter/Porphyrobacter group</taxon>
        <taxon>Erythrobacter</taxon>
    </lineage>
</organism>
<sequence>MKEVAHAALAEPQTPSADKGAVALRAFFNIAKAWNLDEKEQMSLLGLTSRSTLQSWKAGKVSRIDRDKLERISYILGIYKALHILLPVRQIADDWIRQPNTAPIFGGRSALDRMTAGNVGDLQIVRQYLDAERG</sequence>
<dbReference type="EMBL" id="CP031358">
    <property type="protein sequence ID" value="AXK44005.1"/>
    <property type="molecule type" value="Genomic_DNA"/>
</dbReference>
<evidence type="ECO:0000259" key="2">
    <source>
        <dbReference type="Pfam" id="PF20432"/>
    </source>
</evidence>
<dbReference type="AlphaFoldDB" id="A0A345YJA3"/>
<dbReference type="OrthoDB" id="117888at2"/>
<geneLocation type="plasmid" evidence="3 4">
    <name>unnamed</name>
</geneLocation>
<accession>A0A345YJA3</accession>
<reference evidence="3 4" key="1">
    <citation type="submission" date="2018-07" db="EMBL/GenBank/DDBJ databases">
        <title>Genome sequence of Erythrobacter strain YH-07, an antagonistic bacterium isolated from Yellow Sea.</title>
        <authorList>
            <person name="Tang T."/>
            <person name="Liu Q."/>
            <person name="Sun X."/>
        </authorList>
    </citation>
    <scope>NUCLEOTIDE SEQUENCE [LARGE SCALE GENOMIC DNA]</scope>
    <source>
        <strain evidence="3 4">YH-07</strain>
        <plasmid evidence="3 4">unnamed</plasmid>
    </source>
</reference>